<dbReference type="Proteomes" id="UP001267638">
    <property type="component" value="Unassembled WGS sequence"/>
</dbReference>
<organism evidence="2 3">
    <name type="scientific">Sphingobium xenophagum</name>
    <dbReference type="NCBI Taxonomy" id="121428"/>
    <lineage>
        <taxon>Bacteria</taxon>
        <taxon>Pseudomonadati</taxon>
        <taxon>Pseudomonadota</taxon>
        <taxon>Alphaproteobacteria</taxon>
        <taxon>Sphingomonadales</taxon>
        <taxon>Sphingomonadaceae</taxon>
        <taxon>Sphingobium</taxon>
    </lineage>
</organism>
<sequence>MEREDTLIDLGTASIETKGPGGIAGDVGLNQELTGLSDD</sequence>
<dbReference type="NCBIfam" id="NF033522">
    <property type="entry name" value="lasso_benenodin"/>
    <property type="match status" value="1"/>
</dbReference>
<dbReference type="InterPro" id="IPR049805">
    <property type="entry name" value="Lasso_benenodin"/>
</dbReference>
<dbReference type="EMBL" id="JAVDWV010000029">
    <property type="protein sequence ID" value="MDR7157124.1"/>
    <property type="molecule type" value="Genomic_DNA"/>
</dbReference>
<evidence type="ECO:0008006" key="4">
    <source>
        <dbReference type="Google" id="ProtNLM"/>
    </source>
</evidence>
<keyword evidence="3" id="KW-1185">Reference proteome</keyword>
<evidence type="ECO:0000313" key="3">
    <source>
        <dbReference type="Proteomes" id="UP001267638"/>
    </source>
</evidence>
<dbReference type="RefSeq" id="WP_017181796.1">
    <property type="nucleotide sequence ID" value="NZ_JAVDWV010000029.1"/>
</dbReference>
<protein>
    <recommendedName>
        <fullName evidence="4">Benenodin family lasso peptide</fullName>
    </recommendedName>
</protein>
<feature type="region of interest" description="Disordered" evidence="1">
    <location>
        <begin position="19"/>
        <end position="39"/>
    </location>
</feature>
<dbReference type="Pfam" id="PF24178">
    <property type="entry name" value="Subterisin"/>
    <property type="match status" value="1"/>
</dbReference>
<reference evidence="2 3" key="1">
    <citation type="submission" date="2023-07" db="EMBL/GenBank/DDBJ databases">
        <title>Sorghum-associated microbial communities from plants grown in Nebraska, USA.</title>
        <authorList>
            <person name="Schachtman D."/>
        </authorList>
    </citation>
    <scope>NUCLEOTIDE SEQUENCE [LARGE SCALE GENOMIC DNA]</scope>
    <source>
        <strain evidence="2 3">4256</strain>
    </source>
</reference>
<comment type="caution">
    <text evidence="2">The sequence shown here is derived from an EMBL/GenBank/DDBJ whole genome shotgun (WGS) entry which is preliminary data.</text>
</comment>
<name>A0ABU1X6M4_SPHXE</name>
<evidence type="ECO:0000256" key="1">
    <source>
        <dbReference type="SAM" id="MobiDB-lite"/>
    </source>
</evidence>
<proteinExistence type="predicted"/>
<gene>
    <name evidence="2" type="ORF">J2W40_003972</name>
</gene>
<accession>A0ABU1X6M4</accession>
<evidence type="ECO:0000313" key="2">
    <source>
        <dbReference type="EMBL" id="MDR7157124.1"/>
    </source>
</evidence>